<gene>
    <name evidence="3" type="ORF">CP98_00562</name>
</gene>
<dbReference type="InterPro" id="IPR010258">
    <property type="entry name" value="Conjugal_tfr_TrbG/VirB9/CagX"/>
</dbReference>
<name>A0A084ET21_SPHYA</name>
<keyword evidence="2" id="KW-0732">Signal</keyword>
<comment type="caution">
    <text evidence="3">The sequence shown here is derived from an EMBL/GenBank/DDBJ whole genome shotgun (WGS) entry which is preliminary data.</text>
</comment>
<dbReference type="Proteomes" id="UP000028534">
    <property type="component" value="Unassembled WGS sequence"/>
</dbReference>
<protein>
    <submittedName>
        <fullName evidence="3">P-type conjugative transfer protein TrbG</fullName>
    </submittedName>
</protein>
<dbReference type="InterPro" id="IPR014142">
    <property type="entry name" value="TrbG_Ti"/>
</dbReference>
<dbReference type="AlphaFoldDB" id="A0A084ET21"/>
<dbReference type="InterPro" id="IPR033645">
    <property type="entry name" value="VirB9/CagX/TrbG_C"/>
</dbReference>
<dbReference type="InterPro" id="IPR038161">
    <property type="entry name" value="VirB9/CagX/TrbG_C_sf"/>
</dbReference>
<evidence type="ECO:0000256" key="1">
    <source>
        <dbReference type="ARBA" id="ARBA00006135"/>
    </source>
</evidence>
<dbReference type="Pfam" id="PF03524">
    <property type="entry name" value="CagX"/>
    <property type="match status" value="1"/>
</dbReference>
<dbReference type="RefSeq" id="WP_037516655.1">
    <property type="nucleotide sequence ID" value="NZ_JGVR01000002.1"/>
</dbReference>
<evidence type="ECO:0000313" key="4">
    <source>
        <dbReference type="Proteomes" id="UP000028534"/>
    </source>
</evidence>
<proteinExistence type="inferred from homology"/>
<dbReference type="NCBIfam" id="TIGR02775">
    <property type="entry name" value="TrbG_Ti"/>
    <property type="match status" value="1"/>
</dbReference>
<evidence type="ECO:0000256" key="2">
    <source>
        <dbReference type="ARBA" id="ARBA00022729"/>
    </source>
</evidence>
<evidence type="ECO:0000313" key="3">
    <source>
        <dbReference type="EMBL" id="KEZ21113.1"/>
    </source>
</evidence>
<sequence>MKQALCSVFALVSLISGEASRAQPLSDKRRQGIAVDGQTRKDPVERAASGQFAGAFQAFPYADASIYRVMTAPERVTDIVLQAGETLVAVASGDTARWIVGDTSSGSGPDKRTHILIKPASAGLTTNLLVTTDRRSYHLLLTSARETGLAGISWTYPQDALIALREAEEAKRLAEPVASGLNVEKLDFRYVISGDSPTWRPVRTFDDGRQTYIEFPSYIGVGEAPPLFVLSQDGEAQLVNYRMRERYYVVDRLFDRAELRLGTKRQQIVRISKASSDLARARP</sequence>
<dbReference type="eggNOG" id="COG3504">
    <property type="taxonomic scope" value="Bacteria"/>
</dbReference>
<organism evidence="3 4">
    <name type="scientific">Sphingobium yanoikuyae</name>
    <name type="common">Sphingomonas yanoikuyae</name>
    <dbReference type="NCBI Taxonomy" id="13690"/>
    <lineage>
        <taxon>Bacteria</taxon>
        <taxon>Pseudomonadati</taxon>
        <taxon>Pseudomonadota</taxon>
        <taxon>Alphaproteobacteria</taxon>
        <taxon>Sphingomonadales</taxon>
        <taxon>Sphingomonadaceae</taxon>
        <taxon>Sphingobium</taxon>
    </lineage>
</organism>
<dbReference type="EMBL" id="JGVR01000002">
    <property type="protein sequence ID" value="KEZ21113.1"/>
    <property type="molecule type" value="Genomic_DNA"/>
</dbReference>
<reference evidence="3 4" key="1">
    <citation type="submission" date="2014-03" db="EMBL/GenBank/DDBJ databases">
        <title>Genome sequence of Sphingobium yanoikuyae B1.</title>
        <authorList>
            <person name="Gan H.M."/>
            <person name="Gan H.Y."/>
            <person name="Savka M.A."/>
        </authorList>
    </citation>
    <scope>NUCLEOTIDE SEQUENCE [LARGE SCALE GENOMIC DNA]</scope>
    <source>
        <strain evidence="3 4">B1</strain>
    </source>
</reference>
<dbReference type="CDD" id="cd06911">
    <property type="entry name" value="VirB9_CagX_TrbG"/>
    <property type="match status" value="1"/>
</dbReference>
<comment type="similarity">
    <text evidence="1">Belongs to the TrbG/VirB9 family.</text>
</comment>
<accession>A0A084ET21</accession>
<dbReference type="PATRIC" id="fig|13690.10.peg.589"/>
<dbReference type="Gene3D" id="2.60.40.2500">
    <property type="match status" value="1"/>
</dbReference>